<dbReference type="Proteomes" id="UP000238220">
    <property type="component" value="Unassembled WGS sequence"/>
</dbReference>
<feature type="chain" id="PRO_5015596025" description="Glycine zipper 2TM domain-containing protein" evidence="4">
    <location>
        <begin position="24"/>
        <end position="113"/>
    </location>
</feature>
<feature type="domain" description="Glycine zipper 2TM" evidence="5">
    <location>
        <begin position="53"/>
        <end position="92"/>
    </location>
</feature>
<keyword evidence="2" id="KW-0472">Membrane</keyword>
<reference evidence="6 7" key="1">
    <citation type="submission" date="2018-02" db="EMBL/GenBank/DDBJ databases">
        <title>Genome sequencing of Solimonas sp. HR-BB.</title>
        <authorList>
            <person name="Lee Y."/>
            <person name="Jeon C.O."/>
        </authorList>
    </citation>
    <scope>NUCLEOTIDE SEQUENCE [LARGE SCALE GENOMIC DNA]</scope>
    <source>
        <strain evidence="6 7">HR-BB</strain>
    </source>
</reference>
<evidence type="ECO:0000256" key="3">
    <source>
        <dbReference type="SAM" id="MobiDB-lite"/>
    </source>
</evidence>
<protein>
    <recommendedName>
        <fullName evidence="5">Glycine zipper 2TM domain-containing protein</fullName>
    </recommendedName>
</protein>
<feature type="compositionally biased region" description="Polar residues" evidence="3">
    <location>
        <begin position="95"/>
        <end position="106"/>
    </location>
</feature>
<evidence type="ECO:0000256" key="2">
    <source>
        <dbReference type="ARBA" id="ARBA00023136"/>
    </source>
</evidence>
<dbReference type="RefSeq" id="WP_104232079.1">
    <property type="nucleotide sequence ID" value="NZ_PSNW01000015.1"/>
</dbReference>
<dbReference type="InterPro" id="IPR051407">
    <property type="entry name" value="Bact_OM_lipoprot/Surf_antigen"/>
</dbReference>
<evidence type="ECO:0000256" key="1">
    <source>
        <dbReference type="ARBA" id="ARBA00004370"/>
    </source>
</evidence>
<dbReference type="EMBL" id="PSNW01000015">
    <property type="protein sequence ID" value="PPE72119.1"/>
    <property type="molecule type" value="Genomic_DNA"/>
</dbReference>
<evidence type="ECO:0000256" key="4">
    <source>
        <dbReference type="SAM" id="SignalP"/>
    </source>
</evidence>
<evidence type="ECO:0000313" key="7">
    <source>
        <dbReference type="Proteomes" id="UP000238220"/>
    </source>
</evidence>
<comment type="subcellular location">
    <subcellularLocation>
        <location evidence="1">Membrane</location>
    </subcellularLocation>
</comment>
<proteinExistence type="predicted"/>
<comment type="caution">
    <text evidence="6">The sequence shown here is derived from an EMBL/GenBank/DDBJ whole genome shotgun (WGS) entry which is preliminary data.</text>
</comment>
<keyword evidence="7" id="KW-1185">Reference proteome</keyword>
<feature type="signal peptide" evidence="4">
    <location>
        <begin position="1"/>
        <end position="23"/>
    </location>
</feature>
<evidence type="ECO:0000313" key="6">
    <source>
        <dbReference type="EMBL" id="PPE72119.1"/>
    </source>
</evidence>
<organism evidence="6 7">
    <name type="scientific">Solimonas fluminis</name>
    <dbReference type="NCBI Taxonomy" id="2086571"/>
    <lineage>
        <taxon>Bacteria</taxon>
        <taxon>Pseudomonadati</taxon>
        <taxon>Pseudomonadota</taxon>
        <taxon>Gammaproteobacteria</taxon>
        <taxon>Nevskiales</taxon>
        <taxon>Nevskiaceae</taxon>
        <taxon>Solimonas</taxon>
    </lineage>
</organism>
<dbReference type="AlphaFoldDB" id="A0A2S5TAV5"/>
<dbReference type="GO" id="GO:0019867">
    <property type="term" value="C:outer membrane"/>
    <property type="evidence" value="ECO:0007669"/>
    <property type="project" value="InterPro"/>
</dbReference>
<keyword evidence="4" id="KW-0732">Signal</keyword>
<dbReference type="PANTHER" id="PTHR35603">
    <property type="match status" value="1"/>
</dbReference>
<name>A0A2S5TAV5_9GAMM</name>
<feature type="region of interest" description="Disordered" evidence="3">
    <location>
        <begin position="92"/>
        <end position="113"/>
    </location>
</feature>
<evidence type="ECO:0000259" key="5">
    <source>
        <dbReference type="Pfam" id="PF05433"/>
    </source>
</evidence>
<gene>
    <name evidence="6" type="ORF">C3942_19660</name>
</gene>
<dbReference type="InterPro" id="IPR008816">
    <property type="entry name" value="Gly_zipper_2TM_dom"/>
</dbReference>
<accession>A0A2S5TAV5</accession>
<sequence length="113" mass="11147">MHMTKGLVALALAAGIAAPMAQAEIYTNEKGERVECHDEVVNTGRKGVNPTVGAIGGAVAGGVLGHQIGGGRGQDIATAGGAVAGGVAGKRMAENSGSGQQQTVTQRVCRPLG</sequence>
<dbReference type="PANTHER" id="PTHR35603:SF2">
    <property type="entry name" value="OUTER MEMBRANE LIPOPROTEIN"/>
    <property type="match status" value="1"/>
</dbReference>
<dbReference type="Pfam" id="PF05433">
    <property type="entry name" value="Rick_17kDa_Anti"/>
    <property type="match status" value="1"/>
</dbReference>